<name>A0ABD6Z4F2_ENTCA</name>
<dbReference type="InterPro" id="IPR011990">
    <property type="entry name" value="TPR-like_helical_dom_sf"/>
</dbReference>
<evidence type="ECO:0000313" key="3">
    <source>
        <dbReference type="Proteomes" id="UP000422837"/>
    </source>
</evidence>
<organism evidence="2 3">
    <name type="scientific">Enterococcus casseliflavus</name>
    <name type="common">Enterococcus flavescens</name>
    <dbReference type="NCBI Taxonomy" id="37734"/>
    <lineage>
        <taxon>Bacteria</taxon>
        <taxon>Bacillati</taxon>
        <taxon>Bacillota</taxon>
        <taxon>Bacilli</taxon>
        <taxon>Lactobacillales</taxon>
        <taxon>Enterococcaceae</taxon>
        <taxon>Enterococcus</taxon>
    </lineage>
</organism>
<dbReference type="CDD" id="cd00093">
    <property type="entry name" value="HTH_XRE"/>
    <property type="match status" value="1"/>
</dbReference>
<evidence type="ECO:0000259" key="1">
    <source>
        <dbReference type="PROSITE" id="PS50943"/>
    </source>
</evidence>
<dbReference type="Pfam" id="PF01381">
    <property type="entry name" value="HTH_3"/>
    <property type="match status" value="1"/>
</dbReference>
<gene>
    <name evidence="2" type="ORF">GFU50_18085</name>
</gene>
<dbReference type="RefSeq" id="WP_060792649.1">
    <property type="nucleotide sequence ID" value="NZ_BAAAXK010000006.1"/>
</dbReference>
<evidence type="ECO:0000313" key="2">
    <source>
        <dbReference type="EMBL" id="QGN31395.1"/>
    </source>
</evidence>
<protein>
    <submittedName>
        <fullName evidence="2">Helix-turn-helix domain-containing protein</fullName>
    </submittedName>
</protein>
<proteinExistence type="predicted"/>
<dbReference type="InterPro" id="IPR010982">
    <property type="entry name" value="Lambda_DNA-bd_dom_sf"/>
</dbReference>
<dbReference type="PROSITE" id="PS50943">
    <property type="entry name" value="HTH_CROC1"/>
    <property type="match status" value="1"/>
</dbReference>
<geneLocation type="plasmid" evidence="2 3">
    <name>unnamed2</name>
</geneLocation>
<feature type="domain" description="HTH cro/C1-type" evidence="1">
    <location>
        <begin position="10"/>
        <end position="63"/>
    </location>
</feature>
<dbReference type="SMART" id="SM00530">
    <property type="entry name" value="HTH_XRE"/>
    <property type="match status" value="1"/>
</dbReference>
<dbReference type="SUPFAM" id="SSF47413">
    <property type="entry name" value="lambda repressor-like DNA-binding domains"/>
    <property type="match status" value="1"/>
</dbReference>
<dbReference type="Proteomes" id="UP000422837">
    <property type="component" value="Plasmid unnamed2"/>
</dbReference>
<dbReference type="InterPro" id="IPR001387">
    <property type="entry name" value="Cro/C1-type_HTH"/>
</dbReference>
<dbReference type="EMBL" id="CP046125">
    <property type="protein sequence ID" value="QGN31395.1"/>
    <property type="molecule type" value="Genomic_DNA"/>
</dbReference>
<keyword evidence="2" id="KW-0614">Plasmid</keyword>
<dbReference type="AlphaFoldDB" id="A0ABD6Z4F2"/>
<dbReference type="PANTHER" id="PTHR37038">
    <property type="entry name" value="TRANSCRIPTIONAL REGULATOR-RELATED"/>
    <property type="match status" value="1"/>
</dbReference>
<sequence>MNDAIVGKILKQIRKGKKLTVRYLTEDIITPQHYYKVEKGEAYLSSNFLLQILNRMNVSYKEFSILINSEIERKKKYLMKI</sequence>
<dbReference type="Gene3D" id="1.25.40.10">
    <property type="entry name" value="Tetratricopeptide repeat domain"/>
    <property type="match status" value="1"/>
</dbReference>
<reference evidence="2 3" key="1">
    <citation type="submission" date="2019-11" db="EMBL/GenBank/DDBJ databases">
        <title>Detection and genome characteristic of a blood enterococcus casselifavus isolate from Zhengzhou,china.</title>
        <authorList>
            <person name="Wen P."/>
        </authorList>
    </citation>
    <scope>NUCLEOTIDE SEQUENCE [LARGE SCALE GENOMIC DNA]</scope>
    <source>
        <strain evidence="2 3">EC291</strain>
        <plasmid evidence="2 3">unnamed2</plasmid>
    </source>
</reference>
<dbReference type="InterPro" id="IPR053163">
    <property type="entry name" value="HTH-type_regulator_Rgg"/>
</dbReference>
<accession>A0ABD6Z4F2</accession>